<gene>
    <name evidence="3" type="ORF">ERS852420_03113</name>
</gene>
<evidence type="ECO:0000313" key="4">
    <source>
        <dbReference type="Proteomes" id="UP000095495"/>
    </source>
</evidence>
<dbReference type="AlphaFoldDB" id="A0A173UMD8"/>
<name>A0A173UMD8_9FIRM</name>
<dbReference type="InterPro" id="IPR027417">
    <property type="entry name" value="P-loop_NTPase"/>
</dbReference>
<dbReference type="Pfam" id="PF19263">
    <property type="entry name" value="DUF5906"/>
    <property type="match status" value="1"/>
</dbReference>
<evidence type="ECO:0000313" key="3">
    <source>
        <dbReference type="EMBL" id="CUN16181.1"/>
    </source>
</evidence>
<protein>
    <submittedName>
        <fullName evidence="3">Phage/plasmid primase, P4 family, C-terminal domain</fullName>
    </submittedName>
</protein>
<dbReference type="InterPro" id="IPR045455">
    <property type="entry name" value="NrS-1_pol-like_helicase"/>
</dbReference>
<proteinExistence type="predicted"/>
<feature type="domain" description="NrS-1 polymerase-like helicase" evidence="2">
    <location>
        <begin position="186"/>
        <end position="279"/>
    </location>
</feature>
<keyword evidence="1" id="KW-0812">Transmembrane</keyword>
<keyword evidence="1" id="KW-1133">Transmembrane helix</keyword>
<evidence type="ECO:0000256" key="1">
    <source>
        <dbReference type="SAM" id="Phobius"/>
    </source>
</evidence>
<feature type="transmembrane region" description="Helical" evidence="1">
    <location>
        <begin position="273"/>
        <end position="290"/>
    </location>
</feature>
<dbReference type="Gene3D" id="3.40.50.300">
    <property type="entry name" value="P-loop containing nucleotide triphosphate hydrolases"/>
    <property type="match status" value="1"/>
</dbReference>
<sequence length="299" mass="34382">MREDILTTELQKVSSESQRRELYSMDWLDDKDKIIEGAFAECYLKMHPMICIHGILFTIDGIVSDESGIKNDIYSMVRPYVTSGLARKVEQLLQTIKLEAYSEPLPLQTDRIHVANGTLFLNGEFSEQKDFCLNRLPVIYDPDVEKPARWLKFMEELLNPDDILTLQEYMGYMLLPTTKAQKMMLIIGKGGEGKSRIGLVLRELFGNNMYSCSLQKIEVDKFARANLEYMLITVDDDMKLEALPQTNHIKSIVTLEDQIDLERKGQQSFQGVVYARLIALVMAVFMHFMIKRTAFIVDS</sequence>
<organism evidence="3 4">
    <name type="scientific">Roseburia faecis</name>
    <dbReference type="NCBI Taxonomy" id="301302"/>
    <lineage>
        <taxon>Bacteria</taxon>
        <taxon>Bacillati</taxon>
        <taxon>Bacillota</taxon>
        <taxon>Clostridia</taxon>
        <taxon>Lachnospirales</taxon>
        <taxon>Lachnospiraceae</taxon>
        <taxon>Roseburia</taxon>
    </lineage>
</organism>
<accession>A0A173UMD8</accession>
<dbReference type="Proteomes" id="UP000095495">
    <property type="component" value="Unassembled WGS sequence"/>
</dbReference>
<keyword evidence="1" id="KW-0472">Membrane</keyword>
<reference evidence="3 4" key="1">
    <citation type="submission" date="2015-09" db="EMBL/GenBank/DDBJ databases">
        <authorList>
            <consortium name="Pathogen Informatics"/>
        </authorList>
    </citation>
    <scope>NUCLEOTIDE SEQUENCE [LARGE SCALE GENOMIC DNA]</scope>
    <source>
        <strain evidence="3 4">2789STDY5608863</strain>
    </source>
</reference>
<dbReference type="EMBL" id="CYXV01000016">
    <property type="protein sequence ID" value="CUN16181.1"/>
    <property type="molecule type" value="Genomic_DNA"/>
</dbReference>
<evidence type="ECO:0000259" key="2">
    <source>
        <dbReference type="Pfam" id="PF19263"/>
    </source>
</evidence>